<evidence type="ECO:0008006" key="3">
    <source>
        <dbReference type="Google" id="ProtNLM"/>
    </source>
</evidence>
<dbReference type="EMBL" id="ML213525">
    <property type="protein sequence ID" value="TFK47227.1"/>
    <property type="molecule type" value="Genomic_DNA"/>
</dbReference>
<dbReference type="Gene3D" id="1.20.1290.10">
    <property type="entry name" value="AhpD-like"/>
    <property type="match status" value="1"/>
</dbReference>
<accession>A0A5C3MQR9</accession>
<reference evidence="1 2" key="1">
    <citation type="journal article" date="2019" name="Nat. Ecol. Evol.">
        <title>Megaphylogeny resolves global patterns of mushroom evolution.</title>
        <authorList>
            <person name="Varga T."/>
            <person name="Krizsan K."/>
            <person name="Foldi C."/>
            <person name="Dima B."/>
            <person name="Sanchez-Garcia M."/>
            <person name="Sanchez-Ramirez S."/>
            <person name="Szollosi G.J."/>
            <person name="Szarkandi J.G."/>
            <person name="Papp V."/>
            <person name="Albert L."/>
            <person name="Andreopoulos W."/>
            <person name="Angelini C."/>
            <person name="Antonin V."/>
            <person name="Barry K.W."/>
            <person name="Bougher N.L."/>
            <person name="Buchanan P."/>
            <person name="Buyck B."/>
            <person name="Bense V."/>
            <person name="Catcheside P."/>
            <person name="Chovatia M."/>
            <person name="Cooper J."/>
            <person name="Damon W."/>
            <person name="Desjardin D."/>
            <person name="Finy P."/>
            <person name="Geml J."/>
            <person name="Haridas S."/>
            <person name="Hughes K."/>
            <person name="Justo A."/>
            <person name="Karasinski D."/>
            <person name="Kautmanova I."/>
            <person name="Kiss B."/>
            <person name="Kocsube S."/>
            <person name="Kotiranta H."/>
            <person name="LaButti K.M."/>
            <person name="Lechner B.E."/>
            <person name="Liimatainen K."/>
            <person name="Lipzen A."/>
            <person name="Lukacs Z."/>
            <person name="Mihaltcheva S."/>
            <person name="Morgado L.N."/>
            <person name="Niskanen T."/>
            <person name="Noordeloos M.E."/>
            <person name="Ohm R.A."/>
            <person name="Ortiz-Santana B."/>
            <person name="Ovrebo C."/>
            <person name="Racz N."/>
            <person name="Riley R."/>
            <person name="Savchenko A."/>
            <person name="Shiryaev A."/>
            <person name="Soop K."/>
            <person name="Spirin V."/>
            <person name="Szebenyi C."/>
            <person name="Tomsovsky M."/>
            <person name="Tulloss R.E."/>
            <person name="Uehling J."/>
            <person name="Grigoriev I.V."/>
            <person name="Vagvolgyi C."/>
            <person name="Papp T."/>
            <person name="Martin F.M."/>
            <person name="Miettinen O."/>
            <person name="Hibbett D.S."/>
            <person name="Nagy L.G."/>
        </authorList>
    </citation>
    <scope>NUCLEOTIDE SEQUENCE [LARGE SCALE GENOMIC DNA]</scope>
    <source>
        <strain evidence="1 2">OMC1185</strain>
    </source>
</reference>
<organism evidence="1 2">
    <name type="scientific">Heliocybe sulcata</name>
    <dbReference type="NCBI Taxonomy" id="5364"/>
    <lineage>
        <taxon>Eukaryota</taxon>
        <taxon>Fungi</taxon>
        <taxon>Dikarya</taxon>
        <taxon>Basidiomycota</taxon>
        <taxon>Agaricomycotina</taxon>
        <taxon>Agaricomycetes</taxon>
        <taxon>Gloeophyllales</taxon>
        <taxon>Gloeophyllaceae</taxon>
        <taxon>Heliocybe</taxon>
    </lineage>
</organism>
<evidence type="ECO:0000313" key="1">
    <source>
        <dbReference type="EMBL" id="TFK47227.1"/>
    </source>
</evidence>
<dbReference type="PANTHER" id="PTHR28180:SF2">
    <property type="entry name" value="PEROXISOMAL PROTEIN 2"/>
    <property type="match status" value="1"/>
</dbReference>
<keyword evidence="2" id="KW-1185">Reference proteome</keyword>
<dbReference type="PANTHER" id="PTHR28180">
    <property type="entry name" value="CONSERVED MITOCHONDRIAL PROTEIN-RELATED"/>
    <property type="match status" value="1"/>
</dbReference>
<protein>
    <recommendedName>
        <fullName evidence="3">Carboxymuconolactone decarboxylase-like domain-containing protein</fullName>
    </recommendedName>
</protein>
<dbReference type="STRING" id="5364.A0A5C3MQR9"/>
<dbReference type="AlphaFoldDB" id="A0A5C3MQR9"/>
<dbReference type="InterPro" id="IPR029032">
    <property type="entry name" value="AhpD-like"/>
</dbReference>
<gene>
    <name evidence="1" type="ORF">OE88DRAFT_1811397</name>
</gene>
<dbReference type="OrthoDB" id="5537330at2759"/>
<name>A0A5C3MQR9_9AGAM</name>
<proteinExistence type="predicted"/>
<dbReference type="Proteomes" id="UP000305948">
    <property type="component" value="Unassembled WGS sequence"/>
</dbReference>
<dbReference type="InterPro" id="IPR052999">
    <property type="entry name" value="PTS1_Protein"/>
</dbReference>
<evidence type="ECO:0000313" key="2">
    <source>
        <dbReference type="Proteomes" id="UP000305948"/>
    </source>
</evidence>
<dbReference type="SUPFAM" id="SSF69118">
    <property type="entry name" value="AhpD-like"/>
    <property type="match status" value="1"/>
</dbReference>
<sequence length="241" mass="26946">MSHLATPALLTHLKSLYPPSSPPTSAHEYLLNPYIFAAPVVFASFNYPDAIPAVFSTALHDIKTLGATEDEQKRLVRKIRDALFKCGILIGYPKAINGLVALYNATPENLRDKHMIRDKFLPTDHWTSSGQKYFNETYGETAHQTQTLLEAIYPDFGFFCITHAYGYAYSFSELISGLENSYIMLVSNIAMDVPRQIEWHLNGSLRNGGTPEQVKAVREIAVQVGKAAGAVWRNEIPQLQQ</sequence>